<feature type="domain" description="GLUG" evidence="3">
    <location>
        <begin position="169"/>
        <end position="193"/>
    </location>
</feature>
<sequence length="2248" mass="237737" precursor="true">MCTLRVSVIAAIAAAGIAFGFSGGGTTNNPYQISTPDHLEAVNNDLSAHYVLTNDIDLSARTYDRAVIAPDTDHSDAGFNGTPFSGTFDGAGYKLLNLTVDTSNVTEDYPCYLGLFGKIEGGEVLNLGIENAQISGSNNSEYLGGLCGGSDGTITNCYATGSVSGGNYSINLGGLCGGNRGTIENCYAAGSVSGGNSSYDLGGLCGYNDGGIITNCYAAGSVSGGNSSYDLSGLCGLNEGTITNCFWDKYISGMDTSAGGRPKTTAQMKSAATFAGWNDGSWTIDEGNDYPRLAWENDGGSIIATGYPARTYSGEGTQENPFEISDSQDLVCLSNRLPDWGKYFVLTNDIDMQGINYYPITTFSGSFDGSGFKVFNLEISSEEIGLHSQLGVFGNIDGGEVRNLGIENADITGGDDSEALGGLCGANLEGTIENCYATGSVSGGNYSNFLGGLCGVNVEGTIESCYAISSVSGKEDAGGLCGYNIGGTITNCYAAGSVSGDDYSRNLGGLCGVNGYGTIENSFWDKEASGISTSAGGRPKTTAQMKSSATFAGWNDGSWTIDEGNDYPRLAWENDGGSVITTDYPARTYSGEGTQENPFEISDSQDLVCLSNRLPDWDKYFVLTNDIDMQGIIYYPITIFSGSFDGSGFKVFNLEIRSEEIGLHSQLGVFGKIDDGEVHNLGIEDADITGSDDADYIGGLCGHNRGTITNCYAAGSVSGDDYLGGLCGRNSSGTITNCYATGSVSGGYTSGYLGGLCGENEGGTIGNCYATGSVSGDGYLGGLCGRNYEGTISNCFWDKEASGISTSDGGTGLTTAQMQTQSTFTGSGWDFAGEEANGSDEVWFMTAGEYPELRWQVQEQGGGTINNPYQISTPDHLEAVNNDLSAHYVLTNDIDLSGRSYDRSVIAPDTDYTDSAPDTDYTGSDFSGTAFSGSFDGAGYKILNLTVDTTNVTEEYPRYLGLFGKIDDGEVHNLGIENADITGGGDSRYLGGLCGGNLEGTIENCYATGSVSGYDYLGGLCGGSDGTITNCYAAGSVSGYDYLGGLCGGSRGTIENCYAAGSVSGGNYSINLGGLCGGSDGTITNCYATGDVSGYDYLGGLCGGNRGTIENCYAAGSVSGDDFLGGLCGANIEGTITNCFWDKEASGISTSDGGTGLTTAQMQTLSTFTDSGWDFAGEEANGSEDVWIMPESDYPKLTAFHRLTVIFNAGENGVISSGDEVQTVYEGEDAVEPTVTANAGWVFTGWDIDFTDVQSNLTVTAEYTKEIYTVTFAAGANGTITAGDEVQDIPYGGSATAPTVEADEGWEFASWDKAFDNVTSDITATATYSEIPQYTVTFDAGANGSITAGDEVQTVYEGEDAVEPTVTANAGWDFTGWDIDFTDVQSNLTVTAEYTKEIYTVTFAAGANGTITAGDEVQDIPYGGSATAPTVEANEGWEFASWDTAFDNVTSDITVTATYSEVPQYTVTFDAGANGSVTAGDAVQTVYEGEDAVEPTIEASEGWEFIGWDVDFTNVQSDLTVTAEYTEEIYTVTFAAGANGTITAGDEVQNIPYGGSATAPTVEANEGWEFASWDTAFDNVTSDITVTATYSEIPQYTVTFDAGANGSITAGEEVQTVYEGDDAVAPTVTANAGWEFTGWDIDFTDVQSNLTVTAQYEEIYTVTFAAGANGTITAGDEVQKIPYGGSATAPTVEANGGWEHTGWDTAFDNVTSDITATATYSEIPEYTVTFDAGTHGIITAGDAVQTVYEGEDAVEPTIEASEGWEIIGWDADFTNVQSDLTTAAQYEQITYTVTFMPGANGTITAGDTEQTIAYGGSATAPTVEADEGYIFTGWDTAFDNVTEGLTVNAVYNDLPDIYTVNFYAGEYGKILSGASQQVDEGEAAALPTLVPDFQYRFEGWYNGDTRYSLSELQNVTQNMELTAAYSLQPDPEPADADFNGDNYIGPEDLAILLESYLTAEGSLASDTAAEPFAGDQFGDIDSNQWVDNGDFYLFSSNWMKEVEDSFTYNLVQGYNWISFPVLPEDKSLANVMEGYEEIVENFDNITASNGKTAQYYNGQWYGTLQNIVPTRMYVLYSANGGTFEVSGSEVGHDGAMNLYQGWNWLPFFQKQSMSVQDAFQHLDVQDLDQIIAPNGEVAQYYGNQWYGTLDTLEPGVGYKFNVSKAQGFSYTHQVSPLETMSIETAAVNKPNWDAPQGLSNQMKTRSTFKNAGWDFADSSAANEEDGIWLMDEKSYPKLNVIVEIDHKN</sequence>
<dbReference type="Proteomes" id="UP000193334">
    <property type="component" value="Chromosome"/>
</dbReference>
<dbReference type="RefSeq" id="WP_085755836.1">
    <property type="nucleotide sequence ID" value="NZ_CP021023.1"/>
</dbReference>
<dbReference type="InterPro" id="IPR044060">
    <property type="entry name" value="Bacterial_rp_domain"/>
</dbReference>
<feature type="domain" description="GLUG" evidence="3">
    <location>
        <begin position="417"/>
        <end position="442"/>
    </location>
</feature>
<dbReference type="InterPro" id="IPR042229">
    <property type="entry name" value="Listeria/Bacterioides_rpt_sf"/>
</dbReference>
<feature type="domain" description="GLUG" evidence="3">
    <location>
        <begin position="198"/>
        <end position="223"/>
    </location>
</feature>
<reference evidence="6" key="1">
    <citation type="submission" date="2017-04" db="EMBL/GenBank/DDBJ databases">
        <title>Comparative genomics and description of representatives of a novel lineage of planctomycetes thriving in anoxic sediments.</title>
        <authorList>
            <person name="Spring S."/>
            <person name="Bunk B."/>
            <person name="Sproer C."/>
        </authorList>
    </citation>
    <scope>NUCLEOTIDE SEQUENCE [LARGE SCALE GENOMIC DNA]</scope>
    <source>
        <strain evidence="6">ST-PulAB-D4</strain>
    </source>
</reference>
<feature type="signal peptide" evidence="2">
    <location>
        <begin position="1"/>
        <end position="20"/>
    </location>
</feature>
<feature type="domain" description="GLUG" evidence="3">
    <location>
        <begin position="750"/>
        <end position="775"/>
    </location>
</feature>
<feature type="domain" description="Bacterial repeat" evidence="4">
    <location>
        <begin position="1399"/>
        <end position="1461"/>
    </location>
</feature>
<feature type="domain" description="Bacterial repeat" evidence="4">
    <location>
        <begin position="1334"/>
        <end position="1391"/>
    </location>
</feature>
<dbReference type="Pfam" id="PF07581">
    <property type="entry name" value="Glug"/>
    <property type="match status" value="11"/>
</dbReference>
<dbReference type="KEGG" id="pbp:STSP1_01563"/>
<feature type="domain" description="Bacterial repeat" evidence="4">
    <location>
        <begin position="1530"/>
        <end position="1593"/>
    </location>
</feature>
<evidence type="ECO:0000313" key="6">
    <source>
        <dbReference type="Proteomes" id="UP000193334"/>
    </source>
</evidence>
<proteinExistence type="predicted"/>
<comment type="subcellular location">
    <subcellularLocation>
        <location evidence="1">Cell envelope</location>
    </subcellularLocation>
</comment>
<dbReference type="SMART" id="SM00710">
    <property type="entry name" value="PbH1"/>
    <property type="match status" value="9"/>
</dbReference>
<evidence type="ECO:0008006" key="7">
    <source>
        <dbReference type="Google" id="ProtNLM"/>
    </source>
</evidence>
<dbReference type="EMBL" id="CP021023">
    <property type="protein sequence ID" value="ARN57167.1"/>
    <property type="molecule type" value="Genomic_DNA"/>
</dbReference>
<feature type="domain" description="GLUG" evidence="3">
    <location>
        <begin position="477"/>
        <end position="499"/>
    </location>
</feature>
<feature type="domain" description="GLUG" evidence="3">
    <location>
        <begin position="987"/>
        <end position="1012"/>
    </location>
</feature>
<feature type="domain" description="Bacterial repeat" evidence="4">
    <location>
        <begin position="1596"/>
        <end position="1654"/>
    </location>
</feature>
<feature type="domain" description="Bacterial repeat" evidence="4">
    <location>
        <begin position="1268"/>
        <end position="1327"/>
    </location>
</feature>
<feature type="domain" description="GLUG" evidence="3">
    <location>
        <begin position="1069"/>
        <end position="1093"/>
    </location>
</feature>
<gene>
    <name evidence="5" type="ORF">STSP1_01563</name>
</gene>
<dbReference type="STRING" id="1941349.STSP1_01563"/>
<feature type="chain" id="PRO_5012754877" description="Internalin-A" evidence="2">
    <location>
        <begin position="21"/>
        <end position="2248"/>
    </location>
</feature>
<feature type="domain" description="GLUG" evidence="3">
    <location>
        <begin position="696"/>
        <end position="718"/>
    </location>
</feature>
<evidence type="ECO:0000259" key="4">
    <source>
        <dbReference type="Pfam" id="PF18998"/>
    </source>
</evidence>
<feature type="domain" description="GLUG" evidence="3">
    <location>
        <begin position="140"/>
        <end position="164"/>
    </location>
</feature>
<dbReference type="InterPro" id="IPR013378">
    <property type="entry name" value="InlB-like_B-rpt"/>
</dbReference>
<dbReference type="Gene3D" id="2.60.40.4270">
    <property type="entry name" value="Listeria-Bacteroides repeat domain"/>
    <property type="match status" value="1"/>
</dbReference>
<accession>A0A1W6LN13</accession>
<evidence type="ECO:0000256" key="2">
    <source>
        <dbReference type="SAM" id="SignalP"/>
    </source>
</evidence>
<feature type="domain" description="Bacterial repeat" evidence="4">
    <location>
        <begin position="1465"/>
        <end position="1522"/>
    </location>
</feature>
<feature type="domain" description="GLUG" evidence="3">
    <location>
        <begin position="722"/>
        <end position="745"/>
    </location>
</feature>
<dbReference type="Pfam" id="PF18998">
    <property type="entry name" value="Flg_new_2"/>
    <property type="match status" value="8"/>
</dbReference>
<dbReference type="InterPro" id="IPR006626">
    <property type="entry name" value="PbH1"/>
</dbReference>
<dbReference type="InterPro" id="IPR018247">
    <property type="entry name" value="EF_Hand_1_Ca_BS"/>
</dbReference>
<evidence type="ECO:0000259" key="3">
    <source>
        <dbReference type="Pfam" id="PF07581"/>
    </source>
</evidence>
<dbReference type="Pfam" id="PF09479">
    <property type="entry name" value="Flg_new"/>
    <property type="match status" value="1"/>
</dbReference>
<feature type="domain" description="Bacterial repeat" evidence="4">
    <location>
        <begin position="1204"/>
        <end position="1260"/>
    </location>
</feature>
<evidence type="ECO:0000313" key="5">
    <source>
        <dbReference type="EMBL" id="ARN57167.1"/>
    </source>
</evidence>
<dbReference type="Gene3D" id="2.160.20.110">
    <property type="match status" value="4"/>
</dbReference>
<protein>
    <recommendedName>
        <fullName evidence="7">Internalin-A</fullName>
    </recommendedName>
</protein>
<dbReference type="InterPro" id="IPR011493">
    <property type="entry name" value="GLUG"/>
</dbReference>
<feature type="domain" description="GLUG" evidence="3">
    <location>
        <begin position="1097"/>
        <end position="1119"/>
    </location>
</feature>
<keyword evidence="6" id="KW-1185">Reference proteome</keyword>
<organism evidence="5 6">
    <name type="scientific">Sedimentisphaera salicampi</name>
    <dbReference type="NCBI Taxonomy" id="1941349"/>
    <lineage>
        <taxon>Bacteria</taxon>
        <taxon>Pseudomonadati</taxon>
        <taxon>Planctomycetota</taxon>
        <taxon>Phycisphaerae</taxon>
        <taxon>Sedimentisphaerales</taxon>
        <taxon>Sedimentisphaeraceae</taxon>
        <taxon>Sedimentisphaera</taxon>
    </lineage>
</organism>
<dbReference type="PROSITE" id="PS00018">
    <property type="entry name" value="EF_HAND_1"/>
    <property type="match status" value="1"/>
</dbReference>
<evidence type="ECO:0000256" key="1">
    <source>
        <dbReference type="ARBA" id="ARBA00004196"/>
    </source>
</evidence>
<keyword evidence="2" id="KW-0732">Signal</keyword>
<feature type="domain" description="Bacterial repeat" evidence="4">
    <location>
        <begin position="1858"/>
        <end position="1927"/>
    </location>
</feature>
<name>A0A1W6LN13_9BACT</name>
<dbReference type="GO" id="GO:0030313">
    <property type="term" value="C:cell envelope"/>
    <property type="evidence" value="ECO:0007669"/>
    <property type="project" value="UniProtKB-SubCell"/>
</dbReference>